<accession>A0A151CDS5</accession>
<keyword evidence="2" id="KW-1185">Reference proteome</keyword>
<reference evidence="1 2" key="1">
    <citation type="submission" date="2015-11" db="EMBL/GenBank/DDBJ databases">
        <title>Draft genome of Sulfurovum riftiae 1812E, a member of the Epsilonproteobacteria isolated from the tube of the deep-sea hydrothermal vent tubewom Riftia pachyptila.</title>
        <authorList>
            <person name="Vetriani C."/>
            <person name="Giovannelli D."/>
        </authorList>
    </citation>
    <scope>NUCLEOTIDE SEQUENCE [LARGE SCALE GENOMIC DNA]</scope>
    <source>
        <strain evidence="1 2">1812E</strain>
    </source>
</reference>
<organism evidence="1 2">
    <name type="scientific">Sulfurovum riftiae</name>
    <dbReference type="NCBI Taxonomy" id="1630136"/>
    <lineage>
        <taxon>Bacteria</taxon>
        <taxon>Pseudomonadati</taxon>
        <taxon>Campylobacterota</taxon>
        <taxon>Epsilonproteobacteria</taxon>
        <taxon>Campylobacterales</taxon>
        <taxon>Sulfurovaceae</taxon>
        <taxon>Sulfurovum</taxon>
    </lineage>
</organism>
<protein>
    <submittedName>
        <fullName evidence="1">Uncharacterized protein</fullName>
    </submittedName>
</protein>
<dbReference type="AlphaFoldDB" id="A0A151CDS5"/>
<dbReference type="SUPFAM" id="SSF82185">
    <property type="entry name" value="Histone H3 K4-specific methyltransferase SET7/9 N-terminal domain"/>
    <property type="match status" value="1"/>
</dbReference>
<sequence>MRVFTSILFLFSILFFTGCEGPSLGGKNVHKEYFTNGTLRSEFIMTDKTKKNGTLKKYGTDGKLTSIVKIKNGVKSGTEIMYDTQGRVLMRTPYVNGVKHGNQTVYYPNQTVLAIIPYRYDRKNGIAVKYFPDGSVQQKARFKNDKIVN</sequence>
<dbReference type="STRING" id="1630136.AS592_01160"/>
<evidence type="ECO:0000313" key="1">
    <source>
        <dbReference type="EMBL" id="KYJ85672.1"/>
    </source>
</evidence>
<name>A0A151CDS5_9BACT</name>
<gene>
    <name evidence="1" type="ORF">AS592_01160</name>
</gene>
<dbReference type="EMBL" id="LNKT01000071">
    <property type="protein sequence ID" value="KYJ85672.1"/>
    <property type="molecule type" value="Genomic_DNA"/>
</dbReference>
<dbReference type="Pfam" id="PF07661">
    <property type="entry name" value="MORN_2"/>
    <property type="match status" value="1"/>
</dbReference>
<dbReference type="Proteomes" id="UP000075359">
    <property type="component" value="Unassembled WGS sequence"/>
</dbReference>
<dbReference type="PROSITE" id="PS51257">
    <property type="entry name" value="PROKAR_LIPOPROTEIN"/>
    <property type="match status" value="1"/>
</dbReference>
<proteinExistence type="predicted"/>
<dbReference type="Gene3D" id="3.90.930.1">
    <property type="match status" value="1"/>
</dbReference>
<comment type="caution">
    <text evidence="1">The sequence shown here is derived from an EMBL/GenBank/DDBJ whole genome shotgun (WGS) entry which is preliminary data.</text>
</comment>
<dbReference type="RefSeq" id="WP_067332521.1">
    <property type="nucleotide sequence ID" value="NZ_LNKT01000071.1"/>
</dbReference>
<dbReference type="InterPro" id="IPR011652">
    <property type="entry name" value="MORN_2"/>
</dbReference>
<evidence type="ECO:0000313" key="2">
    <source>
        <dbReference type="Proteomes" id="UP000075359"/>
    </source>
</evidence>